<dbReference type="EMBL" id="ANFM02000002">
    <property type="protein sequence ID" value="EOD81729.1"/>
    <property type="molecule type" value="Genomic_DNA"/>
</dbReference>
<dbReference type="AlphaFoldDB" id="R1H020"/>
<reference evidence="1 2" key="1">
    <citation type="journal article" date="2014" name="PLoS ONE">
        <title>Grimontia indica AK16(T), sp. nov., Isolated from a Seawater Sample Reports the Presence of Pathogenic Genes Similar to Vibrio Genus.</title>
        <authorList>
            <person name="Singh A."/>
            <person name="Vaidya B."/>
            <person name="Khatri I."/>
            <person name="Srinivas T.N."/>
            <person name="Subramanian S."/>
            <person name="Korpole S."/>
            <person name="Pinnaka A.K."/>
        </authorList>
    </citation>
    <scope>NUCLEOTIDE SEQUENCE [LARGE SCALE GENOMIC DNA]</scope>
    <source>
        <strain evidence="1 2">AK16</strain>
    </source>
</reference>
<evidence type="ECO:0000313" key="1">
    <source>
        <dbReference type="EMBL" id="EOD81729.1"/>
    </source>
</evidence>
<dbReference type="RefSeq" id="WP_002535321.1">
    <property type="nucleotide sequence ID" value="NZ_ANFM02000002.1"/>
</dbReference>
<dbReference type="PROSITE" id="PS51257">
    <property type="entry name" value="PROKAR_LIPOPROTEIN"/>
    <property type="match status" value="1"/>
</dbReference>
<evidence type="ECO:0000313" key="2">
    <source>
        <dbReference type="Proteomes" id="UP000011223"/>
    </source>
</evidence>
<comment type="caution">
    <text evidence="1">The sequence shown here is derived from an EMBL/GenBank/DDBJ whole genome shotgun (WGS) entry which is preliminary data.</text>
</comment>
<proteinExistence type="predicted"/>
<protein>
    <recommendedName>
        <fullName evidence="3">Lipoprotein</fullName>
    </recommendedName>
</protein>
<keyword evidence="2" id="KW-1185">Reference proteome</keyword>
<organism evidence="1 2">
    <name type="scientific">Grimontia indica</name>
    <dbReference type="NCBI Taxonomy" id="1056512"/>
    <lineage>
        <taxon>Bacteria</taxon>
        <taxon>Pseudomonadati</taxon>
        <taxon>Pseudomonadota</taxon>
        <taxon>Gammaproteobacteria</taxon>
        <taxon>Vibrionales</taxon>
        <taxon>Vibrionaceae</taxon>
        <taxon>Grimontia</taxon>
    </lineage>
</organism>
<accession>R1H020</accession>
<name>R1H020_9GAMM</name>
<gene>
    <name evidence="1" type="ORF">D515_01636</name>
</gene>
<dbReference type="Proteomes" id="UP000011223">
    <property type="component" value="Unassembled WGS sequence"/>
</dbReference>
<sequence>MPDRLIKGLLGLAAFFIVVNLVAACDSEKYTHKVSYAEQVEALLVQEDITKQR</sequence>
<evidence type="ECO:0008006" key="3">
    <source>
        <dbReference type="Google" id="ProtNLM"/>
    </source>
</evidence>